<dbReference type="PANTHER" id="PTHR33928:SF7">
    <property type="entry name" value="POLYGALACTURONASE QRT3"/>
    <property type="match status" value="1"/>
</dbReference>
<reference evidence="5" key="1">
    <citation type="submission" date="2023-10" db="EMBL/GenBank/DDBJ databases">
        <title>Chromosome-level genome of the transformable northern wattle, Acacia crassicarpa.</title>
        <authorList>
            <person name="Massaro I."/>
            <person name="Sinha N.R."/>
            <person name="Poethig S."/>
            <person name="Leichty A.R."/>
        </authorList>
    </citation>
    <scope>NUCLEOTIDE SEQUENCE</scope>
    <source>
        <strain evidence="5">Acra3RX</strain>
        <tissue evidence="5">Leaf</tissue>
    </source>
</reference>
<proteinExistence type="predicted"/>
<dbReference type="Pfam" id="PF12708">
    <property type="entry name" value="Pect-lyase_RHGA_epim"/>
    <property type="match status" value="1"/>
</dbReference>
<dbReference type="FunFam" id="2.160.20.10:FF:000046">
    <property type="entry name" value="Polygalacturonase QRT3"/>
    <property type="match status" value="1"/>
</dbReference>
<comment type="caution">
    <text evidence="5">The sequence shown here is derived from an EMBL/GenBank/DDBJ whole genome shotgun (WGS) entry which is preliminary data.</text>
</comment>
<dbReference type="AlphaFoldDB" id="A0AAE1IQD8"/>
<keyword evidence="2" id="KW-0134">Cell wall</keyword>
<dbReference type="InterPro" id="IPR039279">
    <property type="entry name" value="QRT3-like"/>
</dbReference>
<dbReference type="SUPFAM" id="SSF51126">
    <property type="entry name" value="Pectin lyase-like"/>
    <property type="match status" value="1"/>
</dbReference>
<gene>
    <name evidence="5" type="ORF">QN277_009982</name>
</gene>
<keyword evidence="6" id="KW-1185">Reference proteome</keyword>
<evidence type="ECO:0000259" key="4">
    <source>
        <dbReference type="Pfam" id="PF12708"/>
    </source>
</evidence>
<dbReference type="InterPro" id="IPR011050">
    <property type="entry name" value="Pectin_lyase_fold/virulence"/>
</dbReference>
<dbReference type="InterPro" id="IPR012334">
    <property type="entry name" value="Pectin_lyas_fold"/>
</dbReference>
<dbReference type="Gene3D" id="2.160.20.10">
    <property type="entry name" value="Single-stranded right-handed beta-helix, Pectin lyase-like"/>
    <property type="match status" value="1"/>
</dbReference>
<protein>
    <recommendedName>
        <fullName evidence="4">Rhamnogalacturonase A/B/Epimerase-like pectate lyase domain-containing protein</fullName>
    </recommendedName>
</protein>
<feature type="domain" description="Rhamnogalacturonase A/B/Epimerase-like pectate lyase" evidence="4">
    <location>
        <begin position="72"/>
        <end position="301"/>
    </location>
</feature>
<organism evidence="5 6">
    <name type="scientific">Acacia crassicarpa</name>
    <name type="common">northern wattle</name>
    <dbReference type="NCBI Taxonomy" id="499986"/>
    <lineage>
        <taxon>Eukaryota</taxon>
        <taxon>Viridiplantae</taxon>
        <taxon>Streptophyta</taxon>
        <taxon>Embryophyta</taxon>
        <taxon>Tracheophyta</taxon>
        <taxon>Spermatophyta</taxon>
        <taxon>Magnoliopsida</taxon>
        <taxon>eudicotyledons</taxon>
        <taxon>Gunneridae</taxon>
        <taxon>Pentapetalae</taxon>
        <taxon>rosids</taxon>
        <taxon>fabids</taxon>
        <taxon>Fabales</taxon>
        <taxon>Fabaceae</taxon>
        <taxon>Caesalpinioideae</taxon>
        <taxon>mimosoid clade</taxon>
        <taxon>Acacieae</taxon>
        <taxon>Acacia</taxon>
    </lineage>
</organism>
<evidence type="ECO:0000256" key="2">
    <source>
        <dbReference type="ARBA" id="ARBA00022512"/>
    </source>
</evidence>
<dbReference type="SMART" id="SM00710">
    <property type="entry name" value="PbH1"/>
    <property type="match status" value="3"/>
</dbReference>
<keyword evidence="3" id="KW-0732">Signal</keyword>
<dbReference type="GO" id="GO:0004650">
    <property type="term" value="F:polygalacturonase activity"/>
    <property type="evidence" value="ECO:0007669"/>
    <property type="project" value="InterPro"/>
</dbReference>
<keyword evidence="2" id="KW-0964">Secreted</keyword>
<comment type="subcellular location">
    <subcellularLocation>
        <location evidence="1">Secreted</location>
        <location evidence="1">Cell wall</location>
    </subcellularLocation>
</comment>
<dbReference type="InterPro" id="IPR024535">
    <property type="entry name" value="RHGA/B-epi-like_pectate_lyase"/>
</dbReference>
<feature type="signal peptide" evidence="3">
    <location>
        <begin position="1"/>
        <end position="24"/>
    </location>
</feature>
<sequence length="488" mass="52803">MEPTKALMIVFLVVLSSLIRFSVCRENYASPPSLPKAHYQEALLRLNKLKTSIDVGSPSPSPGENESGVFLVTLYGADPTGNSDSTEAILRAIQDATRIPSKKRHLMPGVTDLGGAQINLQGGNYLISHPLRLPAAGFGNLMIHGGTIRASENFPPSRYLIDLSETSNKGNKTQKASPNPSQYNYEYITLKDLLLDSNFKGGGISIMNSLRISIHNCYITHFTTNGIEVQGGHETFIHNTFLGQHITAGADPDERSFSGTGISLAGNDNVVTDVVVFSASVGIMLSGEANTISGVHCYNKATAFGGTGIYMKLPGLTQTRIVNSYMDYTSIVAEDPFQLHISGSFFLGDANVVLKSKSGFINGVNIVNNMFSGSNSGVEIVHLDQSNCPFKQIDQVVVDQNIVKGMNLKATVARGSSKGNGTSWTVDFSKILLFPNLIRHVQYSLLSMSGNEFPQYALRNVSHNRVVVESNKIVQAQVYVTVNQCSDI</sequence>
<dbReference type="InterPro" id="IPR006626">
    <property type="entry name" value="PbH1"/>
</dbReference>
<dbReference type="Proteomes" id="UP001293593">
    <property type="component" value="Unassembled WGS sequence"/>
</dbReference>
<evidence type="ECO:0000313" key="6">
    <source>
        <dbReference type="Proteomes" id="UP001293593"/>
    </source>
</evidence>
<evidence type="ECO:0000256" key="3">
    <source>
        <dbReference type="SAM" id="SignalP"/>
    </source>
</evidence>
<name>A0AAE1IQD8_9FABA</name>
<dbReference type="EMBL" id="JAWXYG010000014">
    <property type="protein sequence ID" value="KAK4254626.1"/>
    <property type="molecule type" value="Genomic_DNA"/>
</dbReference>
<dbReference type="PANTHER" id="PTHR33928">
    <property type="entry name" value="POLYGALACTURONASE QRT3"/>
    <property type="match status" value="1"/>
</dbReference>
<evidence type="ECO:0000313" key="5">
    <source>
        <dbReference type="EMBL" id="KAK4254626.1"/>
    </source>
</evidence>
<accession>A0AAE1IQD8</accession>
<evidence type="ECO:0000256" key="1">
    <source>
        <dbReference type="ARBA" id="ARBA00004191"/>
    </source>
</evidence>
<feature type="chain" id="PRO_5042227911" description="Rhamnogalacturonase A/B/Epimerase-like pectate lyase domain-containing protein" evidence="3">
    <location>
        <begin position="25"/>
        <end position="488"/>
    </location>
</feature>